<protein>
    <recommendedName>
        <fullName evidence="6">Clathrin light chain</fullName>
    </recommendedName>
</protein>
<comment type="function">
    <text evidence="6">Clathrin is the major protein of the polyhedral coat of coated pits and vesicles.</text>
</comment>
<dbReference type="EMBL" id="CAJNOQ010000050">
    <property type="protein sequence ID" value="CAF0747289.1"/>
    <property type="molecule type" value="Genomic_DNA"/>
</dbReference>
<evidence type="ECO:0000256" key="6">
    <source>
        <dbReference type="RuleBase" id="RU363137"/>
    </source>
</evidence>
<keyword evidence="3 6" id="KW-0472">Membrane</keyword>
<keyword evidence="7" id="KW-0175">Coiled coil</keyword>
<dbReference type="OrthoDB" id="10016347at2759"/>
<dbReference type="GO" id="GO:0030132">
    <property type="term" value="C:clathrin coat of coated pit"/>
    <property type="evidence" value="ECO:0007669"/>
    <property type="project" value="InterPro"/>
</dbReference>
<evidence type="ECO:0000256" key="3">
    <source>
        <dbReference type="ARBA" id="ARBA00023136"/>
    </source>
</evidence>
<evidence type="ECO:0000313" key="9">
    <source>
        <dbReference type="EMBL" id="CAF0747289.1"/>
    </source>
</evidence>
<proteinExistence type="inferred from homology"/>
<comment type="similarity">
    <text evidence="2 6">Belongs to the clathrin light chain family.</text>
</comment>
<evidence type="ECO:0000256" key="2">
    <source>
        <dbReference type="ARBA" id="ARBA00005263"/>
    </source>
</evidence>
<dbReference type="InterPro" id="IPR000996">
    <property type="entry name" value="Clathrin_L-chain"/>
</dbReference>
<dbReference type="Proteomes" id="UP000663829">
    <property type="component" value="Unassembled WGS sequence"/>
</dbReference>
<dbReference type="EMBL" id="CAJOBC010000050">
    <property type="protein sequence ID" value="CAF3526292.1"/>
    <property type="molecule type" value="Genomic_DNA"/>
</dbReference>
<dbReference type="Proteomes" id="UP000681722">
    <property type="component" value="Unassembled WGS sequence"/>
</dbReference>
<reference evidence="9" key="1">
    <citation type="submission" date="2021-02" db="EMBL/GenBank/DDBJ databases">
        <authorList>
            <person name="Nowell W R."/>
        </authorList>
    </citation>
    <scope>NUCLEOTIDE SEQUENCE</scope>
</reference>
<evidence type="ECO:0000256" key="5">
    <source>
        <dbReference type="ARBA" id="ARBA00023329"/>
    </source>
</evidence>
<evidence type="ECO:0000256" key="7">
    <source>
        <dbReference type="SAM" id="Coils"/>
    </source>
</evidence>
<dbReference type="GO" id="GO:0016192">
    <property type="term" value="P:vesicle-mediated transport"/>
    <property type="evidence" value="ECO:0007669"/>
    <property type="project" value="InterPro"/>
</dbReference>
<feature type="coiled-coil region" evidence="7">
    <location>
        <begin position="205"/>
        <end position="243"/>
    </location>
</feature>
<keyword evidence="11" id="KW-1185">Reference proteome</keyword>
<dbReference type="GO" id="GO:0005198">
    <property type="term" value="F:structural molecule activity"/>
    <property type="evidence" value="ECO:0007669"/>
    <property type="project" value="InterPro"/>
</dbReference>
<evidence type="ECO:0000256" key="4">
    <source>
        <dbReference type="ARBA" id="ARBA00023176"/>
    </source>
</evidence>
<evidence type="ECO:0000256" key="8">
    <source>
        <dbReference type="SAM" id="MobiDB-lite"/>
    </source>
</evidence>
<name>A0A813P411_9BILA</name>
<dbReference type="GO" id="GO:0030130">
    <property type="term" value="C:clathrin coat of trans-Golgi network vesicle"/>
    <property type="evidence" value="ECO:0007669"/>
    <property type="project" value="InterPro"/>
</dbReference>
<keyword evidence="5 6" id="KW-0968">Cytoplasmic vesicle</keyword>
<organism evidence="9 11">
    <name type="scientific">Didymodactylos carnosus</name>
    <dbReference type="NCBI Taxonomy" id="1234261"/>
    <lineage>
        <taxon>Eukaryota</taxon>
        <taxon>Metazoa</taxon>
        <taxon>Spiralia</taxon>
        <taxon>Gnathifera</taxon>
        <taxon>Rotifera</taxon>
        <taxon>Eurotatoria</taxon>
        <taxon>Bdelloidea</taxon>
        <taxon>Philodinida</taxon>
        <taxon>Philodinidae</taxon>
        <taxon>Didymodactylos</taxon>
    </lineage>
</organism>
<comment type="caution">
    <text evidence="9">The sequence shown here is derived from an EMBL/GenBank/DDBJ whole genome shotgun (WGS) entry which is preliminary data.</text>
</comment>
<keyword evidence="4 6" id="KW-0168">Coated pit</keyword>
<accession>A0A813P411</accession>
<comment type="subcellular location">
    <subcellularLocation>
        <location evidence="1 6">Cytoplasmic vesicle membrane</location>
        <topology evidence="1 6">Peripheral membrane protein</topology>
        <orientation evidence="1 6">Cytoplasmic side</orientation>
    </subcellularLocation>
    <subcellularLocation>
        <location evidence="6">Membrane</location>
        <location evidence="6">Coated pit</location>
        <topology evidence="6">Peripheral membrane protein</topology>
        <orientation evidence="6">Cytoplasmic side</orientation>
    </subcellularLocation>
    <text evidence="6">Cytoplasmic face of coated pits and vesicles.</text>
</comment>
<feature type="compositionally biased region" description="Polar residues" evidence="8">
    <location>
        <begin position="118"/>
        <end position="127"/>
    </location>
</feature>
<sequence>MKTMIYIDFGGGQETKTLTAPQDALDSTPIDMNFFNDGGSDNNAEIKTNAVYNPIVNNESSVSSFTDNSHTMKDNIEKQNNDLFVLGDNQQSNVIDSTNIANDDFLSNAEKPDKTDFTEGSTEQQQPILVDEQEYPSKADDKQSVVDYYNNETTITNDQTHFTTPLQQEEHSTTLSNPNYEQFDEDESASISFSSLTITMDEKRRSEIAEKDAKEEKQINELKQQAKNDLNQWYNERKKRTDEKRKQIKNDEEILRAKAGEKSVKQSCDWEKVLQLVDFSPSSSITKSKRDLSRMKSIMLNAKQSTKMPNGI</sequence>
<dbReference type="AlphaFoldDB" id="A0A813P411"/>
<dbReference type="GO" id="GO:0006886">
    <property type="term" value="P:intracellular protein transport"/>
    <property type="evidence" value="ECO:0007669"/>
    <property type="project" value="InterPro"/>
</dbReference>
<evidence type="ECO:0000313" key="10">
    <source>
        <dbReference type="EMBL" id="CAF3526292.1"/>
    </source>
</evidence>
<gene>
    <name evidence="9" type="ORF">GPM918_LOCUS618</name>
    <name evidence="10" type="ORF">SRO942_LOCUS619</name>
</gene>
<evidence type="ECO:0000313" key="11">
    <source>
        <dbReference type="Proteomes" id="UP000663829"/>
    </source>
</evidence>
<evidence type="ECO:0000256" key="1">
    <source>
        <dbReference type="ARBA" id="ARBA00004180"/>
    </source>
</evidence>
<feature type="region of interest" description="Disordered" evidence="8">
    <location>
        <begin position="104"/>
        <end position="127"/>
    </location>
</feature>
<dbReference type="Pfam" id="PF01086">
    <property type="entry name" value="Clathrin_lg_ch"/>
    <property type="match status" value="1"/>
</dbReference>